<dbReference type="PANTHER" id="PTHR16222:SF12">
    <property type="entry name" value="ADP-RIBOSYLGLYCOHYDROLASE-RELATED"/>
    <property type="match status" value="1"/>
</dbReference>
<dbReference type="SUPFAM" id="SSF101478">
    <property type="entry name" value="ADP-ribosylglycohydrolase"/>
    <property type="match status" value="1"/>
</dbReference>
<dbReference type="Proteomes" id="UP000000390">
    <property type="component" value="Plasmid 1"/>
</dbReference>
<dbReference type="Gene3D" id="1.10.4080.10">
    <property type="entry name" value="ADP-ribosylation/Crystallin J1"/>
    <property type="match status" value="1"/>
</dbReference>
<dbReference type="HOGENOM" id="CLU_060257_0_0_2"/>
<evidence type="ECO:0000313" key="5">
    <source>
        <dbReference type="Proteomes" id="UP000011645"/>
    </source>
</evidence>
<reference evidence="3 5" key="2">
    <citation type="journal article" date="2014" name="PLoS Genet.">
        <title>Phylogenetically driven sequencing of extremely halophilic archaea reveals strategies for static and dynamic osmo-response.</title>
        <authorList>
            <person name="Becker E.A."/>
            <person name="Seitzer P.M."/>
            <person name="Tritt A."/>
            <person name="Larsen D."/>
            <person name="Krusor M."/>
            <person name="Yao A.I."/>
            <person name="Wu D."/>
            <person name="Madern D."/>
            <person name="Eisen J.A."/>
            <person name="Darling A.E."/>
            <person name="Facciotti M.T."/>
        </authorList>
    </citation>
    <scope>NUCLEOTIDE SEQUENCE [LARGE SCALE GENOMIC DNA]</scope>
    <source>
        <strain evidence="3">B3</strain>
        <strain evidence="5">DSM 18796 / CECT 7217 / JCM 14584 / KCTC 4019 / B3</strain>
    </source>
</reference>
<feature type="binding site" evidence="1">
    <location>
        <position position="282"/>
    </location>
    <ligand>
        <name>Mg(2+)</name>
        <dbReference type="ChEBI" id="CHEBI:18420"/>
        <label>1</label>
    </ligand>
</feature>
<dbReference type="InterPro" id="IPR050792">
    <property type="entry name" value="ADP-ribosylglycohydrolase"/>
</dbReference>
<dbReference type="Pfam" id="PF03747">
    <property type="entry name" value="ADP_ribosyl_GH"/>
    <property type="match status" value="1"/>
</dbReference>
<geneLocation type="plasmid" evidence="2 4">
    <name>1</name>
</geneLocation>
<reference evidence="2 4" key="1">
    <citation type="journal article" date="2010" name="J. Bacteriol.">
        <title>Complete genome sequence of Halalkalicoccus jeotgali B3(T), an extremely halophilic archaeon.</title>
        <authorList>
            <person name="Roh S.W."/>
            <person name="Nam Y.D."/>
            <person name="Nam S.H."/>
            <person name="Choi S.H."/>
            <person name="Park H.S."/>
            <person name="Bae J.W."/>
        </authorList>
    </citation>
    <scope>NUCLEOTIDE SEQUENCE [LARGE SCALE GENOMIC DNA]</scope>
    <source>
        <strain evidence="2">B3</strain>
        <strain evidence="4">DSM 18796 / CECT 7217 / JCM 14584 / KCTC 4019 / B3</strain>
        <plasmid evidence="4">1</plasmid>
    </source>
</reference>
<organism evidence="2 4">
    <name type="scientific">Halalkalicoccus jeotgali (strain DSM 18796 / CECT 7217 / JCM 14584 / KCTC 4019 / B3)</name>
    <dbReference type="NCBI Taxonomy" id="795797"/>
    <lineage>
        <taxon>Archaea</taxon>
        <taxon>Methanobacteriati</taxon>
        <taxon>Methanobacteriota</taxon>
        <taxon>Stenosarchaea group</taxon>
        <taxon>Halobacteria</taxon>
        <taxon>Halobacteriales</taxon>
        <taxon>Halococcaceae</taxon>
        <taxon>Halalkalicoccus</taxon>
    </lineage>
</organism>
<dbReference type="InterPro" id="IPR005502">
    <property type="entry name" value="Ribosyl_crysJ1"/>
</dbReference>
<dbReference type="EMBL" id="CP002063">
    <property type="protein sequence ID" value="ADJ16756.1"/>
    <property type="molecule type" value="Genomic_DNA"/>
</dbReference>
<feature type="binding site" evidence="1">
    <location>
        <position position="284"/>
    </location>
    <ligand>
        <name>Mg(2+)</name>
        <dbReference type="ChEBI" id="CHEBI:18420"/>
        <label>1</label>
    </ligand>
</feature>
<dbReference type="Proteomes" id="UP000011645">
    <property type="component" value="Unassembled WGS sequence"/>
</dbReference>
<evidence type="ECO:0000313" key="3">
    <source>
        <dbReference type="EMBL" id="ELY40887.1"/>
    </source>
</evidence>
<dbReference type="AlphaFoldDB" id="D8JBV3"/>
<proteinExistence type="predicted"/>
<keyword evidence="2" id="KW-0614">Plasmid</keyword>
<sequence>MTYDIQNTVYGCLIGGAIGDALGAPIEGWTRKQITEEYGTFEEFKQYYMPYSNTEPGTITSDTAMRHYLCLTIVENNGRVSPFEFADILREHLNPDRVWITQEIILKKLSTGDDPWSTGQGTIPDNKAASAITPIGIVNAGNPRQAYQDGFNIASMLQDGYHRHMTATVAAGIAEAVMPNATIESVIATMVEHSTGLATRAIDIAMGFAEDAESVEALIDMLYEQFIDWRWPAVQWDREKYHNGEIFSASTLETVPVAVAILSLCNDDVNQSIIEGINYGRDSDAVGTIVGSLAGALHGADEIRKEWKVKCEDRNQDFFEEVEGDPTADFRSMTNRLIDSLEYEQEKTTDRHDTLSRLLDNGGS</sequence>
<feature type="binding site" evidence="1">
    <location>
        <position position="62"/>
    </location>
    <ligand>
        <name>Mg(2+)</name>
        <dbReference type="ChEBI" id="CHEBI:18420"/>
        <label>1</label>
    </ligand>
</feature>
<dbReference type="KEGG" id="hje:HacjB3_17031"/>
<dbReference type="RefSeq" id="WP_008414188.1">
    <property type="nucleotide sequence ID" value="NC_014298.1"/>
</dbReference>
<keyword evidence="1" id="KW-0460">Magnesium</keyword>
<gene>
    <name evidence="2" type="ordered locus">HacjB3_17031</name>
    <name evidence="3" type="ORF">C497_02352</name>
</gene>
<feature type="binding site" evidence="1">
    <location>
        <position position="60"/>
    </location>
    <ligand>
        <name>Mg(2+)</name>
        <dbReference type="ChEBI" id="CHEBI:18420"/>
        <label>1</label>
    </ligand>
</feature>
<keyword evidence="5" id="KW-1185">Reference proteome</keyword>
<accession>D8JBV3</accession>
<keyword evidence="1" id="KW-0479">Metal-binding</keyword>
<protein>
    <submittedName>
        <fullName evidence="2">ADP-ribosylation/Crystallin J1</fullName>
    </submittedName>
</protein>
<evidence type="ECO:0000313" key="4">
    <source>
        <dbReference type="Proteomes" id="UP000000390"/>
    </source>
</evidence>
<dbReference type="GO" id="GO:0046872">
    <property type="term" value="F:metal ion binding"/>
    <property type="evidence" value="ECO:0007669"/>
    <property type="project" value="UniProtKB-KW"/>
</dbReference>
<dbReference type="InterPro" id="IPR036705">
    <property type="entry name" value="Ribosyl_crysJ1_sf"/>
</dbReference>
<dbReference type="eggNOG" id="arCOG04448">
    <property type="taxonomic scope" value="Archaea"/>
</dbReference>
<evidence type="ECO:0000256" key="1">
    <source>
        <dbReference type="PIRSR" id="PIRSR605502-1"/>
    </source>
</evidence>
<dbReference type="PANTHER" id="PTHR16222">
    <property type="entry name" value="ADP-RIBOSYLGLYCOHYDROLASE"/>
    <property type="match status" value="1"/>
</dbReference>
<name>D8JBV3_HALJB</name>
<dbReference type="EMBL" id="AOHV01000008">
    <property type="protein sequence ID" value="ELY40887.1"/>
    <property type="molecule type" value="Genomic_DNA"/>
</dbReference>
<dbReference type="GeneID" id="9421202"/>
<dbReference type="OrthoDB" id="114878at2157"/>
<evidence type="ECO:0000313" key="2">
    <source>
        <dbReference type="EMBL" id="ADJ16756.1"/>
    </source>
</evidence>
<comment type="cofactor">
    <cofactor evidence="1">
        <name>Mg(2+)</name>
        <dbReference type="ChEBI" id="CHEBI:18420"/>
    </cofactor>
    <text evidence="1">Binds 2 magnesium ions per subunit.</text>
</comment>